<keyword evidence="5" id="KW-0808">Transferase</keyword>
<accession>A0A1I5P5Q2</accession>
<name>A0A1I5P5Q2_9BACT</name>
<dbReference type="InterPro" id="IPR033717">
    <property type="entry name" value="UDPK"/>
</dbReference>
<feature type="binding site" evidence="18">
    <location>
        <position position="15"/>
    </location>
    <ligand>
        <name>a divalent metal cation</name>
        <dbReference type="ChEBI" id="CHEBI:60240"/>
    </ligand>
</feature>
<evidence type="ECO:0000256" key="18">
    <source>
        <dbReference type="PIRSR" id="PIRSR600829-4"/>
    </source>
</evidence>
<dbReference type="PANTHER" id="PTHR34299">
    <property type="entry name" value="DIACYLGLYCEROL KINASE"/>
    <property type="match status" value="1"/>
</dbReference>
<evidence type="ECO:0000256" key="15">
    <source>
        <dbReference type="PIRSR" id="PIRSR600829-1"/>
    </source>
</evidence>
<keyword evidence="8 20" id="KW-0418">Kinase</keyword>
<dbReference type="Gene3D" id="1.10.287.3610">
    <property type="match status" value="1"/>
</dbReference>
<evidence type="ECO:0000256" key="7">
    <source>
        <dbReference type="ARBA" id="ARBA00022741"/>
    </source>
</evidence>
<dbReference type="EMBL" id="FOXH01000002">
    <property type="protein sequence ID" value="SFP29429.1"/>
    <property type="molecule type" value="Genomic_DNA"/>
</dbReference>
<evidence type="ECO:0000256" key="1">
    <source>
        <dbReference type="ARBA" id="ARBA00004651"/>
    </source>
</evidence>
<dbReference type="GO" id="GO:0046872">
    <property type="term" value="F:metal ion binding"/>
    <property type="evidence" value="ECO:0007669"/>
    <property type="project" value="UniProtKB-KW"/>
</dbReference>
<feature type="transmembrane region" description="Helical" evidence="19">
    <location>
        <begin position="83"/>
        <end position="104"/>
    </location>
</feature>
<dbReference type="GO" id="GO:0008654">
    <property type="term" value="P:phospholipid biosynthetic process"/>
    <property type="evidence" value="ECO:0007669"/>
    <property type="project" value="UniProtKB-KW"/>
</dbReference>
<keyword evidence="7 17" id="KW-0547">Nucleotide-binding</keyword>
<keyword evidence="10 19" id="KW-1133">Transmembrane helix</keyword>
<keyword evidence="21" id="KW-1185">Reference proteome</keyword>
<feature type="binding site" evidence="16">
    <location>
        <position position="56"/>
    </location>
    <ligand>
        <name>substrate</name>
    </ligand>
</feature>
<dbReference type="AlphaFoldDB" id="A0A1I5P5Q2"/>
<feature type="binding site" evidence="18">
    <location>
        <position position="63"/>
    </location>
    <ligand>
        <name>a divalent metal cation</name>
        <dbReference type="ChEBI" id="CHEBI:60240"/>
    </ligand>
</feature>
<evidence type="ECO:0000256" key="9">
    <source>
        <dbReference type="ARBA" id="ARBA00022840"/>
    </source>
</evidence>
<gene>
    <name evidence="20" type="ORF">SAMN04515674_102300</name>
</gene>
<dbReference type="Pfam" id="PF01219">
    <property type="entry name" value="DAGK_prokar"/>
    <property type="match status" value="1"/>
</dbReference>
<sequence>MRFALSGILTMLKSENNARIHLLASVVVISLGFYLKLNTTEWLWIALAIALVWIMEAVNTAFEAVIDLLSPDFHPLAGKAKDIAAGAVLMAAIFAIVVAVVVLLPKF</sequence>
<reference evidence="20 21" key="1">
    <citation type="submission" date="2016-10" db="EMBL/GenBank/DDBJ databases">
        <authorList>
            <person name="de Groot N.N."/>
        </authorList>
    </citation>
    <scope>NUCLEOTIDE SEQUENCE [LARGE SCALE GENOMIC DNA]</scope>
    <source>
        <strain evidence="21">E92,LMG 26720,CCM 7988</strain>
    </source>
</reference>
<evidence type="ECO:0000313" key="21">
    <source>
        <dbReference type="Proteomes" id="UP000199306"/>
    </source>
</evidence>
<dbReference type="RefSeq" id="WP_218159161.1">
    <property type="nucleotide sequence ID" value="NZ_FOXH01000002.1"/>
</dbReference>
<dbReference type="GO" id="GO:0005524">
    <property type="term" value="F:ATP binding"/>
    <property type="evidence" value="ECO:0007669"/>
    <property type="project" value="UniProtKB-KW"/>
</dbReference>
<keyword evidence="18" id="KW-0460">Magnesium</keyword>
<evidence type="ECO:0000256" key="14">
    <source>
        <dbReference type="ARBA" id="ARBA00023264"/>
    </source>
</evidence>
<organism evidence="20 21">
    <name type="scientific">Pseudarcicella hirudinis</name>
    <dbReference type="NCBI Taxonomy" id="1079859"/>
    <lineage>
        <taxon>Bacteria</taxon>
        <taxon>Pseudomonadati</taxon>
        <taxon>Bacteroidota</taxon>
        <taxon>Cytophagia</taxon>
        <taxon>Cytophagales</taxon>
        <taxon>Flectobacillaceae</taxon>
        <taxon>Pseudarcicella</taxon>
    </lineage>
</organism>
<dbReference type="PANTHER" id="PTHR34299:SF1">
    <property type="entry name" value="DIACYLGLYCEROL KINASE"/>
    <property type="match status" value="1"/>
</dbReference>
<evidence type="ECO:0000313" key="20">
    <source>
        <dbReference type="EMBL" id="SFP29429.1"/>
    </source>
</evidence>
<evidence type="ECO:0000256" key="19">
    <source>
        <dbReference type="SAM" id="Phobius"/>
    </source>
</evidence>
<feature type="binding site" evidence="17">
    <location>
        <position position="63"/>
    </location>
    <ligand>
        <name>ATP</name>
        <dbReference type="ChEBI" id="CHEBI:30616"/>
    </ligand>
</feature>
<evidence type="ECO:0000256" key="8">
    <source>
        <dbReference type="ARBA" id="ARBA00022777"/>
    </source>
</evidence>
<keyword evidence="14" id="KW-1208">Phospholipid metabolism</keyword>
<feature type="binding site" evidence="17">
    <location>
        <begin position="81"/>
        <end position="82"/>
    </location>
    <ligand>
        <name>ATP</name>
        <dbReference type="ChEBI" id="CHEBI:30616"/>
    </ligand>
</feature>
<evidence type="ECO:0000256" key="6">
    <source>
        <dbReference type="ARBA" id="ARBA00022692"/>
    </source>
</evidence>
<dbReference type="Proteomes" id="UP000199306">
    <property type="component" value="Unassembled WGS sequence"/>
</dbReference>
<dbReference type="GO" id="GO:0016301">
    <property type="term" value="F:kinase activity"/>
    <property type="evidence" value="ECO:0007669"/>
    <property type="project" value="UniProtKB-KW"/>
</dbReference>
<keyword evidence="6 19" id="KW-0812">Transmembrane</keyword>
<protein>
    <submittedName>
        <fullName evidence="20">Undecaprenol kinase</fullName>
    </submittedName>
</protein>
<dbReference type="STRING" id="1079859.SAMN04515674_102300"/>
<keyword evidence="11" id="KW-0443">Lipid metabolism</keyword>
<keyword evidence="18" id="KW-0479">Metal-binding</keyword>
<feature type="transmembrane region" description="Helical" evidence="19">
    <location>
        <begin position="43"/>
        <end position="62"/>
    </location>
</feature>
<evidence type="ECO:0000256" key="17">
    <source>
        <dbReference type="PIRSR" id="PIRSR600829-3"/>
    </source>
</evidence>
<feature type="binding site" evidence="17">
    <location>
        <position position="15"/>
    </location>
    <ligand>
        <name>ATP</name>
        <dbReference type="ChEBI" id="CHEBI:30616"/>
    </ligand>
</feature>
<keyword evidence="9 17" id="KW-0067">ATP-binding</keyword>
<keyword evidence="3" id="KW-1003">Cell membrane</keyword>
<feature type="transmembrane region" description="Helical" evidence="19">
    <location>
        <begin position="20"/>
        <end position="37"/>
    </location>
</feature>
<evidence type="ECO:0000256" key="4">
    <source>
        <dbReference type="ARBA" id="ARBA00022516"/>
    </source>
</evidence>
<comment type="similarity">
    <text evidence="2">Belongs to the bacterial diacylglycerol kinase family.</text>
</comment>
<dbReference type="GO" id="GO:0005886">
    <property type="term" value="C:plasma membrane"/>
    <property type="evidence" value="ECO:0007669"/>
    <property type="project" value="UniProtKB-SubCell"/>
</dbReference>
<evidence type="ECO:0000256" key="13">
    <source>
        <dbReference type="ARBA" id="ARBA00023209"/>
    </source>
</evidence>
<evidence type="ECO:0000256" key="3">
    <source>
        <dbReference type="ARBA" id="ARBA00022475"/>
    </source>
</evidence>
<comment type="cofactor">
    <cofactor evidence="18">
        <name>Mg(2+)</name>
        <dbReference type="ChEBI" id="CHEBI:18420"/>
    </cofactor>
    <text evidence="18">Mn(2+), Zn(2+), Cd(2+) and Co(2+) support activity to lesser extents.</text>
</comment>
<keyword evidence="4" id="KW-0444">Lipid biosynthesis</keyword>
<evidence type="ECO:0000256" key="16">
    <source>
        <dbReference type="PIRSR" id="PIRSR600829-2"/>
    </source>
</evidence>
<dbReference type="CDD" id="cd14265">
    <property type="entry name" value="UDPK_IM_like"/>
    <property type="match status" value="1"/>
</dbReference>
<evidence type="ECO:0000256" key="12">
    <source>
        <dbReference type="ARBA" id="ARBA00023136"/>
    </source>
</evidence>
<evidence type="ECO:0000256" key="10">
    <source>
        <dbReference type="ARBA" id="ARBA00022989"/>
    </source>
</evidence>
<proteinExistence type="inferred from homology"/>
<dbReference type="InterPro" id="IPR036945">
    <property type="entry name" value="DAGK_sf"/>
</dbReference>
<dbReference type="InterPro" id="IPR000829">
    <property type="entry name" value="DAGK"/>
</dbReference>
<keyword evidence="13" id="KW-0594">Phospholipid biosynthesis</keyword>
<evidence type="ECO:0000256" key="11">
    <source>
        <dbReference type="ARBA" id="ARBA00023098"/>
    </source>
</evidence>
<comment type="subcellular location">
    <subcellularLocation>
        <location evidence="1">Cell membrane</location>
        <topology evidence="1">Multi-pass membrane protein</topology>
    </subcellularLocation>
</comment>
<evidence type="ECO:0000256" key="2">
    <source>
        <dbReference type="ARBA" id="ARBA00005967"/>
    </source>
</evidence>
<feature type="active site" description="Proton acceptor" evidence="15">
    <location>
        <position position="56"/>
    </location>
</feature>
<keyword evidence="12 19" id="KW-0472">Membrane</keyword>
<evidence type="ECO:0000256" key="5">
    <source>
        <dbReference type="ARBA" id="ARBA00022679"/>
    </source>
</evidence>